<dbReference type="SUPFAM" id="SSF55781">
    <property type="entry name" value="GAF domain-like"/>
    <property type="match status" value="1"/>
</dbReference>
<reference evidence="3 4" key="1">
    <citation type="submission" date="2016-10" db="EMBL/GenBank/DDBJ databases">
        <authorList>
            <person name="de Groot N.N."/>
        </authorList>
    </citation>
    <scope>NUCLEOTIDE SEQUENCE [LARGE SCALE GENOMIC DNA]</scope>
    <source>
        <strain evidence="3 4">CGMCC 4.6945</strain>
    </source>
</reference>
<dbReference type="InterPro" id="IPR003018">
    <property type="entry name" value="GAF"/>
</dbReference>
<keyword evidence="4" id="KW-1185">Reference proteome</keyword>
<dbReference type="PANTHER" id="PTHR43102:SF2">
    <property type="entry name" value="GAF DOMAIN-CONTAINING PROTEIN"/>
    <property type="match status" value="1"/>
</dbReference>
<dbReference type="Proteomes" id="UP000199012">
    <property type="component" value="Unassembled WGS sequence"/>
</dbReference>
<dbReference type="STRING" id="988821.SAMN05421867_102312"/>
<dbReference type="EMBL" id="FOKA01000002">
    <property type="protein sequence ID" value="SFA85584.1"/>
    <property type="molecule type" value="Genomic_DNA"/>
</dbReference>
<evidence type="ECO:0000259" key="2">
    <source>
        <dbReference type="SMART" id="SM00065"/>
    </source>
</evidence>
<evidence type="ECO:0000313" key="3">
    <source>
        <dbReference type="EMBL" id="SFA85584.1"/>
    </source>
</evidence>
<accession>A0A1I0WAG0</accession>
<dbReference type="InterPro" id="IPR029016">
    <property type="entry name" value="GAF-like_dom_sf"/>
</dbReference>
<feature type="compositionally biased region" description="Low complexity" evidence="1">
    <location>
        <begin position="1"/>
        <end position="32"/>
    </location>
</feature>
<dbReference type="Pfam" id="PF01590">
    <property type="entry name" value="GAF"/>
    <property type="match status" value="1"/>
</dbReference>
<feature type="region of interest" description="Disordered" evidence="1">
    <location>
        <begin position="1"/>
        <end position="38"/>
    </location>
</feature>
<feature type="domain" description="GAF" evidence="2">
    <location>
        <begin position="37"/>
        <end position="183"/>
    </location>
</feature>
<dbReference type="PANTHER" id="PTHR43102">
    <property type="entry name" value="SLR1143 PROTEIN"/>
    <property type="match status" value="1"/>
</dbReference>
<protein>
    <submittedName>
        <fullName evidence="3">GAF domain-containing protein</fullName>
    </submittedName>
</protein>
<evidence type="ECO:0000313" key="4">
    <source>
        <dbReference type="Proteomes" id="UP000199012"/>
    </source>
</evidence>
<sequence length="199" mass="21059">MAGVSTTTAPPTTTSTTAPTTTPATTPTRSPAPSRPDDEARLAGLVRLAALVACVPTAVVNLFVGEWQCPAFAAGFTPSDTALAESMCWTATGEDAGRTLHHVPDASLDPRFARNPWVDGRRASVRFYASVPLRSGNGRLVGTLCVFDETPGHLAPQQRAALLDLALSIGALVEHREYAAQWERLGEEADAERVLVPRG</sequence>
<dbReference type="SMART" id="SM00065">
    <property type="entry name" value="GAF"/>
    <property type="match status" value="1"/>
</dbReference>
<gene>
    <name evidence="3" type="ORF">SAMN05421867_102312</name>
</gene>
<name>A0A1I0WAG0_9CELL</name>
<organism evidence="3 4">
    <name type="scientific">Cellulomonas marina</name>
    <dbReference type="NCBI Taxonomy" id="988821"/>
    <lineage>
        <taxon>Bacteria</taxon>
        <taxon>Bacillati</taxon>
        <taxon>Actinomycetota</taxon>
        <taxon>Actinomycetes</taxon>
        <taxon>Micrococcales</taxon>
        <taxon>Cellulomonadaceae</taxon>
        <taxon>Cellulomonas</taxon>
    </lineage>
</organism>
<dbReference type="AlphaFoldDB" id="A0A1I0WAG0"/>
<proteinExistence type="predicted"/>
<dbReference type="Gene3D" id="3.30.450.40">
    <property type="match status" value="1"/>
</dbReference>
<evidence type="ECO:0000256" key="1">
    <source>
        <dbReference type="SAM" id="MobiDB-lite"/>
    </source>
</evidence>